<evidence type="ECO:0000256" key="1">
    <source>
        <dbReference type="SAM" id="MobiDB-lite"/>
    </source>
</evidence>
<organism evidence="3 4">
    <name type="scientific">Meloidogyne javanica</name>
    <name type="common">Root-knot nematode worm</name>
    <dbReference type="NCBI Taxonomy" id="6303"/>
    <lineage>
        <taxon>Eukaryota</taxon>
        <taxon>Metazoa</taxon>
        <taxon>Ecdysozoa</taxon>
        <taxon>Nematoda</taxon>
        <taxon>Chromadorea</taxon>
        <taxon>Rhabditida</taxon>
        <taxon>Tylenchina</taxon>
        <taxon>Tylenchomorpha</taxon>
        <taxon>Tylenchoidea</taxon>
        <taxon>Meloidogynidae</taxon>
        <taxon>Meloidogyninae</taxon>
        <taxon>Meloidogyne</taxon>
        <taxon>Meloidogyne incognita group</taxon>
    </lineage>
</organism>
<evidence type="ECO:0000259" key="2">
    <source>
        <dbReference type="PROSITE" id="PS50835"/>
    </source>
</evidence>
<proteinExistence type="predicted"/>
<evidence type="ECO:0000313" key="3">
    <source>
        <dbReference type="Proteomes" id="UP000887561"/>
    </source>
</evidence>
<reference evidence="4" key="1">
    <citation type="submission" date="2022-11" db="UniProtKB">
        <authorList>
            <consortium name="WormBaseParasite"/>
        </authorList>
    </citation>
    <scope>IDENTIFICATION</scope>
</reference>
<dbReference type="SUPFAM" id="SSF48726">
    <property type="entry name" value="Immunoglobulin"/>
    <property type="match status" value="1"/>
</dbReference>
<dbReference type="Proteomes" id="UP000887561">
    <property type="component" value="Unplaced"/>
</dbReference>
<feature type="region of interest" description="Disordered" evidence="1">
    <location>
        <begin position="178"/>
        <end position="204"/>
    </location>
</feature>
<protein>
    <submittedName>
        <fullName evidence="4">Ig-like domain-containing protein</fullName>
    </submittedName>
</protein>
<keyword evidence="3" id="KW-1185">Reference proteome</keyword>
<name>A0A915M097_MELJA</name>
<evidence type="ECO:0000313" key="4">
    <source>
        <dbReference type="WBParaSite" id="scaffold25355_cov290.g20376"/>
    </source>
</evidence>
<sequence length="344" mass="38238">MLAAPAFTRLLNDLVRYEGENAYFDNQIVPFNGLLEVFWLKDGNRINLTNPRYIFTNNGRGSVALLINNVVLGDSGCYTIVARNAAGVGRLSANLNVLPFNDLNLFTQQMEAPLPAIQPVPKFLNEERKIIKRPLKSLKSFPDSGTCSVDGCAKPVQKKHWMDHLRTYHPELIGKRQYASDDSASDSPDKNTKQPKPNLDIHDQNKIKVFEEDEPCCSYKPVKPKNNIEGQFSFEDAPSCSSSNKPVNPKNIVEGLSSFVSQECSTSDTQPTVIYQPSQNVVEEEQIGANLGVETNSSSPEEDFQGLFPPVAECCASNTLGKLLVIRKKRLLNLFASFLLFIPI</sequence>
<dbReference type="WBParaSite" id="scaffold25355_cov290.g20376">
    <property type="protein sequence ID" value="scaffold25355_cov290.g20376"/>
    <property type="gene ID" value="scaffold25355_cov290.g20376"/>
</dbReference>
<dbReference type="PROSITE" id="PS50835">
    <property type="entry name" value="IG_LIKE"/>
    <property type="match status" value="1"/>
</dbReference>
<dbReference type="InterPro" id="IPR013098">
    <property type="entry name" value="Ig_I-set"/>
</dbReference>
<dbReference type="InterPro" id="IPR013783">
    <property type="entry name" value="Ig-like_fold"/>
</dbReference>
<dbReference type="Gene3D" id="2.60.40.10">
    <property type="entry name" value="Immunoglobulins"/>
    <property type="match status" value="1"/>
</dbReference>
<accession>A0A915M097</accession>
<dbReference type="Pfam" id="PF07679">
    <property type="entry name" value="I-set"/>
    <property type="match status" value="1"/>
</dbReference>
<dbReference type="InterPro" id="IPR007110">
    <property type="entry name" value="Ig-like_dom"/>
</dbReference>
<dbReference type="PANTHER" id="PTHR47633">
    <property type="entry name" value="IMMUNOGLOBULIN"/>
    <property type="match status" value="1"/>
</dbReference>
<feature type="domain" description="Ig-like" evidence="2">
    <location>
        <begin position="5"/>
        <end position="96"/>
    </location>
</feature>
<dbReference type="AlphaFoldDB" id="A0A915M097"/>
<dbReference type="InterPro" id="IPR036179">
    <property type="entry name" value="Ig-like_dom_sf"/>
</dbReference>